<keyword evidence="2" id="KW-1185">Reference proteome</keyword>
<organism evidence="1 2">
    <name type="scientific">Silvimonas terrae</name>
    <dbReference type="NCBI Taxonomy" id="300266"/>
    <lineage>
        <taxon>Bacteria</taxon>
        <taxon>Pseudomonadati</taxon>
        <taxon>Pseudomonadota</taxon>
        <taxon>Betaproteobacteria</taxon>
        <taxon>Neisseriales</taxon>
        <taxon>Chitinibacteraceae</taxon>
        <taxon>Silvimonas</taxon>
    </lineage>
</organism>
<dbReference type="AlphaFoldDB" id="A0A840RDD7"/>
<protein>
    <submittedName>
        <fullName evidence="1">Uncharacterized protein</fullName>
    </submittedName>
</protein>
<dbReference type="EMBL" id="JACHHN010000004">
    <property type="protein sequence ID" value="MBB5191345.1"/>
    <property type="molecule type" value="Genomic_DNA"/>
</dbReference>
<evidence type="ECO:0000313" key="1">
    <source>
        <dbReference type="EMBL" id="MBB5191345.1"/>
    </source>
</evidence>
<sequence>MNAIGLVHLSFASQRYAEADARVAAAFAVVSNKSKKQMRR</sequence>
<dbReference type="RefSeq" id="WP_281386177.1">
    <property type="nucleotide sequence ID" value="NZ_JACHHN010000004.1"/>
</dbReference>
<evidence type="ECO:0000313" key="2">
    <source>
        <dbReference type="Proteomes" id="UP000543030"/>
    </source>
</evidence>
<name>A0A840RDD7_9NEIS</name>
<accession>A0A840RDD7</accession>
<dbReference type="Proteomes" id="UP000543030">
    <property type="component" value="Unassembled WGS sequence"/>
</dbReference>
<gene>
    <name evidence="1" type="ORF">HNQ50_002075</name>
</gene>
<comment type="caution">
    <text evidence="1">The sequence shown here is derived from an EMBL/GenBank/DDBJ whole genome shotgun (WGS) entry which is preliminary data.</text>
</comment>
<reference evidence="1 2" key="1">
    <citation type="submission" date="2020-08" db="EMBL/GenBank/DDBJ databases">
        <title>Genomic Encyclopedia of Type Strains, Phase IV (KMG-IV): sequencing the most valuable type-strain genomes for metagenomic binning, comparative biology and taxonomic classification.</title>
        <authorList>
            <person name="Goeker M."/>
        </authorList>
    </citation>
    <scope>NUCLEOTIDE SEQUENCE [LARGE SCALE GENOMIC DNA]</scope>
    <source>
        <strain evidence="1 2">DSM 18233</strain>
    </source>
</reference>
<proteinExistence type="predicted"/>